<organism evidence="5 6">
    <name type="scientific">Halogranum amylolyticum</name>
    <dbReference type="NCBI Taxonomy" id="660520"/>
    <lineage>
        <taxon>Archaea</taxon>
        <taxon>Methanobacteriati</taxon>
        <taxon>Methanobacteriota</taxon>
        <taxon>Stenosarchaea group</taxon>
        <taxon>Halobacteria</taxon>
        <taxon>Halobacteriales</taxon>
        <taxon>Haloferacaceae</taxon>
    </lineage>
</organism>
<dbReference type="EMBL" id="FODV01000001">
    <property type="protein sequence ID" value="SEO20782.1"/>
    <property type="molecule type" value="Genomic_DNA"/>
</dbReference>
<evidence type="ECO:0000313" key="6">
    <source>
        <dbReference type="Proteomes" id="UP000199126"/>
    </source>
</evidence>
<dbReference type="Gene3D" id="3.40.50.720">
    <property type="entry name" value="NAD(P)-binding Rossmann-like Domain"/>
    <property type="match status" value="1"/>
</dbReference>
<keyword evidence="6" id="KW-1185">Reference proteome</keyword>
<dbReference type="InterPro" id="IPR036291">
    <property type="entry name" value="NAD(P)-bd_dom_sf"/>
</dbReference>
<evidence type="ECO:0000313" key="5">
    <source>
        <dbReference type="EMBL" id="SEO20782.1"/>
    </source>
</evidence>
<evidence type="ECO:0000256" key="1">
    <source>
        <dbReference type="ARBA" id="ARBA00007637"/>
    </source>
</evidence>
<dbReference type="Pfam" id="PF01370">
    <property type="entry name" value="Epimerase"/>
    <property type="match status" value="1"/>
</dbReference>
<gene>
    <name evidence="5" type="ORF">SAMN04487948_10187</name>
</gene>
<sequence>MTMNVLLTGAFGRVGTAIIDHLADRDEYNFTYLNRSDREEYETFVADVSNYEEMRPAFDDQDAVIHLAGYPETDGSWKQILENNIVGMYNTLEAAKDAGVPKFVFGSTNHVVGMYEVEFAPELYELDFDLTVDEDSPRRPDSYYGSSKSFDEDLGRYYVENYQSPEQFYALRICSVRHEEYDHPYGDAEHGVDEGEWERDSPEYEEKVARMKGMWQSRRDLAHQVDCCLQDDDVEFDVFYGVSDNDRRWFDIEHAREVLGYDPQDNGEEWDAPPEGR</sequence>
<comment type="similarity">
    <text evidence="1">Belongs to the NAD(P)-dependent epimerase/dehydratase family.</text>
</comment>
<dbReference type="InterPro" id="IPR001509">
    <property type="entry name" value="Epimerase_deHydtase"/>
</dbReference>
<dbReference type="PANTHER" id="PTHR43103:SF5">
    <property type="entry name" value="4-EPIMERASE, PUTATIVE (AFU_ORTHOLOGUE AFUA_7G00360)-RELATED"/>
    <property type="match status" value="1"/>
</dbReference>
<proteinExistence type="inferred from homology"/>
<feature type="domain" description="NAD-dependent epimerase/dehydratase" evidence="4">
    <location>
        <begin position="5"/>
        <end position="177"/>
    </location>
</feature>
<dbReference type="PANTHER" id="PTHR43103">
    <property type="entry name" value="NUCLEOSIDE-DIPHOSPHATE-SUGAR EPIMERASE"/>
    <property type="match status" value="1"/>
</dbReference>
<name>A0A1H8MTN4_9EURY</name>
<evidence type="ECO:0000256" key="3">
    <source>
        <dbReference type="ARBA" id="ARBA00023027"/>
    </source>
</evidence>
<accession>A0A1H8MTN4</accession>
<keyword evidence="2" id="KW-0560">Oxidoreductase</keyword>
<evidence type="ECO:0000256" key="2">
    <source>
        <dbReference type="ARBA" id="ARBA00023002"/>
    </source>
</evidence>
<keyword evidence="3" id="KW-0520">NAD</keyword>
<dbReference type="AlphaFoldDB" id="A0A1H8MTN4"/>
<dbReference type="SUPFAM" id="SSF51735">
    <property type="entry name" value="NAD(P)-binding Rossmann-fold domains"/>
    <property type="match status" value="1"/>
</dbReference>
<dbReference type="GO" id="GO:0016491">
    <property type="term" value="F:oxidoreductase activity"/>
    <property type="evidence" value="ECO:0007669"/>
    <property type="project" value="UniProtKB-KW"/>
</dbReference>
<evidence type="ECO:0000259" key="4">
    <source>
        <dbReference type="Pfam" id="PF01370"/>
    </source>
</evidence>
<protein>
    <submittedName>
        <fullName evidence="5">NAD dependent epimerase/dehydratase family protein</fullName>
    </submittedName>
</protein>
<dbReference type="CDD" id="cd08946">
    <property type="entry name" value="SDR_e"/>
    <property type="match status" value="1"/>
</dbReference>
<reference evidence="6" key="1">
    <citation type="submission" date="2016-10" db="EMBL/GenBank/DDBJ databases">
        <authorList>
            <person name="Varghese N."/>
            <person name="Submissions S."/>
        </authorList>
    </citation>
    <scope>NUCLEOTIDE SEQUENCE [LARGE SCALE GENOMIC DNA]</scope>
    <source>
        <strain evidence="6">CGMCC 1.10121</strain>
    </source>
</reference>
<dbReference type="Proteomes" id="UP000199126">
    <property type="component" value="Unassembled WGS sequence"/>
</dbReference>